<comment type="caution">
    <text evidence="4">The sequence shown here is derived from an EMBL/GenBank/DDBJ whole genome shotgun (WGS) entry which is preliminary data.</text>
</comment>
<keyword evidence="2" id="KW-0676">Redox-active center</keyword>
<dbReference type="PIRSF" id="PIRSF037031">
    <property type="entry name" value="Redox_disulphide_2"/>
    <property type="match status" value="1"/>
</dbReference>
<dbReference type="InterPro" id="IPR036249">
    <property type="entry name" value="Thioredoxin-like_sf"/>
</dbReference>
<dbReference type="OrthoDB" id="9800630at2"/>
<dbReference type="Gene3D" id="3.40.30.10">
    <property type="entry name" value="Glutaredoxin"/>
    <property type="match status" value="1"/>
</dbReference>
<evidence type="ECO:0000259" key="3">
    <source>
        <dbReference type="Pfam" id="PF13192"/>
    </source>
</evidence>
<keyword evidence="2" id="KW-1015">Disulfide bond</keyword>
<gene>
    <name evidence="4" type="ORF">TICRE_15360</name>
</gene>
<dbReference type="InterPro" id="IPR012336">
    <property type="entry name" value="Thioredoxin-like_fold"/>
</dbReference>
<evidence type="ECO:0000256" key="1">
    <source>
        <dbReference type="PIRSR" id="PIRSR037031-50"/>
    </source>
</evidence>
<proteinExistence type="predicted"/>
<evidence type="ECO:0000313" key="4">
    <source>
        <dbReference type="EMBL" id="OLS02498.1"/>
    </source>
</evidence>
<organism evidence="4 5">
    <name type="scientific">Tissierella creatinophila DSM 6911</name>
    <dbReference type="NCBI Taxonomy" id="1123403"/>
    <lineage>
        <taxon>Bacteria</taxon>
        <taxon>Bacillati</taxon>
        <taxon>Bacillota</taxon>
        <taxon>Tissierellia</taxon>
        <taxon>Tissierellales</taxon>
        <taxon>Tissierellaceae</taxon>
        <taxon>Tissierella</taxon>
    </lineage>
</organism>
<dbReference type="PANTHER" id="PTHR36450">
    <property type="entry name" value="THIOREDOXIN"/>
    <property type="match status" value="1"/>
</dbReference>
<accession>A0A1U7M5N2</accession>
<reference evidence="4 5" key="1">
    <citation type="submission" date="2016-02" db="EMBL/GenBank/DDBJ databases">
        <title>Genome sequence of Tissierella creatinophila DSM 6911.</title>
        <authorList>
            <person name="Poehlein A."/>
            <person name="Daniel R."/>
        </authorList>
    </citation>
    <scope>NUCLEOTIDE SEQUENCE [LARGE SCALE GENOMIC DNA]</scope>
    <source>
        <strain evidence="4 5">DSM 6911</strain>
    </source>
</reference>
<protein>
    <recommendedName>
        <fullName evidence="3">Thioredoxin-like fold domain-containing protein</fullName>
    </recommendedName>
</protein>
<dbReference type="InterPro" id="IPR005243">
    <property type="entry name" value="THIRX-like_proc"/>
</dbReference>
<feature type="disulfide bond" description="Redox-active" evidence="2">
    <location>
        <begin position="10"/>
        <end position="13"/>
    </location>
</feature>
<dbReference type="EMBL" id="LTDM01000025">
    <property type="protein sequence ID" value="OLS02498.1"/>
    <property type="molecule type" value="Genomic_DNA"/>
</dbReference>
<sequence>MIIKILGTGCDKCDTLEENVKEAINELGIEASVEKIENLLEIVKYGVMTSPTLVIDEKIVSTGKVLKVKKIKELIEKN</sequence>
<dbReference type="Pfam" id="PF13192">
    <property type="entry name" value="Thioredoxin_3"/>
    <property type="match status" value="1"/>
</dbReference>
<feature type="domain" description="Thioredoxin-like fold" evidence="3">
    <location>
        <begin position="1"/>
        <end position="76"/>
    </location>
</feature>
<name>A0A1U7M5N2_TISCR</name>
<dbReference type="AlphaFoldDB" id="A0A1U7M5N2"/>
<keyword evidence="5" id="KW-1185">Reference proteome</keyword>
<dbReference type="PANTHER" id="PTHR36450:SF1">
    <property type="entry name" value="THIOREDOXIN"/>
    <property type="match status" value="1"/>
</dbReference>
<feature type="active site" description="Nucleophile" evidence="1">
    <location>
        <position position="10"/>
    </location>
</feature>
<dbReference type="RefSeq" id="WP_075726765.1">
    <property type="nucleotide sequence ID" value="NZ_LTDM01000025.1"/>
</dbReference>
<evidence type="ECO:0000313" key="5">
    <source>
        <dbReference type="Proteomes" id="UP000186112"/>
    </source>
</evidence>
<feature type="active site" description="Nucleophile" evidence="1">
    <location>
        <position position="13"/>
    </location>
</feature>
<dbReference type="NCBIfam" id="TIGR00412">
    <property type="entry name" value="redox_disulf_2"/>
    <property type="match status" value="1"/>
</dbReference>
<evidence type="ECO:0000256" key="2">
    <source>
        <dbReference type="PIRSR" id="PIRSR037031-51"/>
    </source>
</evidence>
<dbReference type="Proteomes" id="UP000186112">
    <property type="component" value="Unassembled WGS sequence"/>
</dbReference>
<dbReference type="SUPFAM" id="SSF52833">
    <property type="entry name" value="Thioredoxin-like"/>
    <property type="match status" value="1"/>
</dbReference>